<sequence>MNRFYGAQSPRQRTGPAGRTGGGGNDPHYLLLVTPLPERNLYRTCRTPSTDRGACGVTGVFGVSALESRDNFARDRSDPPANSRILAARMRTVSSCERSGGLSDLTSSPNSRGSVDSDPPFPSHGSYRTTDRTRPSPGYDAEPRARSTVLGRETGNDYRPRDCYPRCAIIVECRHCGLTVSPDIDSYPACGATDFCCYEIPE</sequence>
<evidence type="ECO:0000313" key="3">
    <source>
        <dbReference type="Proteomes" id="UP000428325"/>
    </source>
</evidence>
<gene>
    <name evidence="2" type="ORF">EI982_03835</name>
</gene>
<organism evidence="2 3">
    <name type="scientific">Haloplanus rallus</name>
    <dbReference type="NCBI Taxonomy" id="1816183"/>
    <lineage>
        <taxon>Archaea</taxon>
        <taxon>Methanobacteriati</taxon>
        <taxon>Methanobacteriota</taxon>
        <taxon>Stenosarchaea group</taxon>
        <taxon>Halobacteria</taxon>
        <taxon>Halobacteriales</taxon>
        <taxon>Haloferacaceae</taxon>
        <taxon>Haloplanus</taxon>
    </lineage>
</organism>
<dbReference type="EMBL" id="CP034345">
    <property type="protein sequence ID" value="QGX93970.1"/>
    <property type="molecule type" value="Genomic_DNA"/>
</dbReference>
<accession>A0A6B9FCN3</accession>
<feature type="region of interest" description="Disordered" evidence="1">
    <location>
        <begin position="1"/>
        <end position="28"/>
    </location>
</feature>
<feature type="compositionally biased region" description="Polar residues" evidence="1">
    <location>
        <begin position="104"/>
        <end position="114"/>
    </location>
</feature>
<dbReference type="AlphaFoldDB" id="A0A6B9FCN3"/>
<name>A0A6B9FCN3_9EURY</name>
<protein>
    <submittedName>
        <fullName evidence="2">Uncharacterized protein</fullName>
    </submittedName>
</protein>
<dbReference type="Proteomes" id="UP000428325">
    <property type="component" value="Chromosome"/>
</dbReference>
<feature type="region of interest" description="Disordered" evidence="1">
    <location>
        <begin position="97"/>
        <end position="155"/>
    </location>
</feature>
<proteinExistence type="predicted"/>
<reference evidence="2 3" key="1">
    <citation type="submission" date="2018-12" db="EMBL/GenBank/DDBJ databases">
        <title>Complete genome sequence of Haloplanus rallus MBLA0036.</title>
        <authorList>
            <person name="Nam Y.-d."/>
            <person name="Kang J."/>
            <person name="Chung W.-H."/>
            <person name="Park Y.S."/>
        </authorList>
    </citation>
    <scope>NUCLEOTIDE SEQUENCE [LARGE SCALE GENOMIC DNA]</scope>
    <source>
        <strain evidence="2 3">MBLA0036</strain>
    </source>
</reference>
<evidence type="ECO:0000256" key="1">
    <source>
        <dbReference type="SAM" id="MobiDB-lite"/>
    </source>
</evidence>
<dbReference type="KEGG" id="hra:EI982_03835"/>
<evidence type="ECO:0000313" key="2">
    <source>
        <dbReference type="EMBL" id="QGX93970.1"/>
    </source>
</evidence>
<keyword evidence="3" id="KW-1185">Reference proteome</keyword>